<feature type="region of interest" description="Disordered" evidence="1">
    <location>
        <begin position="161"/>
        <end position="181"/>
    </location>
</feature>
<accession>A0A1F6ECX1</accession>
<sequence length="181" mass="19531">MKGLLAIVALAVVAVGVFLFLPTAKSRWSSLGEPRSTIDSFKACAAAGYPIQESYPRRCSVEGKTFTETVVLPDVANLIHVKAPLPDTLVGSPLLIVGEARGNWYFEASFPVRLIDAAGTLLAEAPAQAKSDWMTTEFVPFEVELDFQLPTTETGTLILKKDNPSGLPEHDASVSIPVRFK</sequence>
<name>A0A1F6ECX1_9BACT</name>
<gene>
    <name evidence="3" type="ORF">A3A35_02080</name>
</gene>
<evidence type="ECO:0000313" key="3">
    <source>
        <dbReference type="EMBL" id="OGG71501.1"/>
    </source>
</evidence>
<feature type="domain" description="Bacterial spore germination immunoglobulin-like" evidence="2">
    <location>
        <begin position="79"/>
        <end position="165"/>
    </location>
</feature>
<dbReference type="AlphaFoldDB" id="A0A1F6ECX1"/>
<organism evidence="3 4">
    <name type="scientific">Candidatus Kaiserbacteria bacterium RIFCSPLOWO2_01_FULL_51_21</name>
    <dbReference type="NCBI Taxonomy" id="1798508"/>
    <lineage>
        <taxon>Bacteria</taxon>
        <taxon>Candidatus Kaiseribacteriota</taxon>
    </lineage>
</organism>
<comment type="caution">
    <text evidence="3">The sequence shown here is derived from an EMBL/GenBank/DDBJ whole genome shotgun (WGS) entry which is preliminary data.</text>
</comment>
<reference evidence="3 4" key="1">
    <citation type="journal article" date="2016" name="Nat. Commun.">
        <title>Thousands of microbial genomes shed light on interconnected biogeochemical processes in an aquifer system.</title>
        <authorList>
            <person name="Anantharaman K."/>
            <person name="Brown C.T."/>
            <person name="Hug L.A."/>
            <person name="Sharon I."/>
            <person name="Castelle C.J."/>
            <person name="Probst A.J."/>
            <person name="Thomas B.C."/>
            <person name="Singh A."/>
            <person name="Wilkins M.J."/>
            <person name="Karaoz U."/>
            <person name="Brodie E.L."/>
            <person name="Williams K.H."/>
            <person name="Hubbard S.S."/>
            <person name="Banfield J.F."/>
        </authorList>
    </citation>
    <scope>NUCLEOTIDE SEQUENCE [LARGE SCALE GENOMIC DNA]</scope>
</reference>
<evidence type="ECO:0000313" key="4">
    <source>
        <dbReference type="Proteomes" id="UP000179115"/>
    </source>
</evidence>
<feature type="compositionally biased region" description="Basic and acidic residues" evidence="1">
    <location>
        <begin position="161"/>
        <end position="172"/>
    </location>
</feature>
<evidence type="ECO:0000259" key="2">
    <source>
        <dbReference type="Pfam" id="PF10648"/>
    </source>
</evidence>
<dbReference type="Proteomes" id="UP000179115">
    <property type="component" value="Unassembled WGS sequence"/>
</dbReference>
<dbReference type="EMBL" id="MFLV01000017">
    <property type="protein sequence ID" value="OGG71501.1"/>
    <property type="molecule type" value="Genomic_DNA"/>
</dbReference>
<proteinExistence type="predicted"/>
<protein>
    <recommendedName>
        <fullName evidence="2">Bacterial spore germination immunoglobulin-like domain-containing protein</fullName>
    </recommendedName>
</protein>
<dbReference type="Pfam" id="PF10648">
    <property type="entry name" value="Gmad2"/>
    <property type="match status" value="1"/>
</dbReference>
<evidence type="ECO:0000256" key="1">
    <source>
        <dbReference type="SAM" id="MobiDB-lite"/>
    </source>
</evidence>
<dbReference type="STRING" id="1798508.A3A35_02080"/>
<dbReference type="InterPro" id="IPR018911">
    <property type="entry name" value="Gmad2_Ig-like_dom"/>
</dbReference>